<dbReference type="InterPro" id="IPR027417">
    <property type="entry name" value="P-loop_NTPase"/>
</dbReference>
<feature type="region of interest" description="Disordered" evidence="5">
    <location>
        <begin position="260"/>
        <end position="337"/>
    </location>
</feature>
<dbReference type="GO" id="GO:0016787">
    <property type="term" value="F:hydrolase activity"/>
    <property type="evidence" value="ECO:0007669"/>
    <property type="project" value="UniProtKB-KW"/>
</dbReference>
<proteinExistence type="predicted"/>
<keyword evidence="3" id="KW-0547">Nucleotide-binding</keyword>
<dbReference type="Pfam" id="PF00270">
    <property type="entry name" value="DEAD"/>
    <property type="match status" value="1"/>
</dbReference>
<keyword evidence="2" id="KW-0378">Hydrolase</keyword>
<feature type="compositionally biased region" description="Polar residues" evidence="5">
    <location>
        <begin position="13"/>
        <end position="28"/>
    </location>
</feature>
<dbReference type="FunFam" id="3.40.50.300:FF:000500">
    <property type="entry name" value="ATP-dependent RNA helicase DHX29"/>
    <property type="match status" value="1"/>
</dbReference>
<gene>
    <name evidence="8" type="ORF">ACHAWO_006620</name>
</gene>
<dbReference type="InterPro" id="IPR056328">
    <property type="entry name" value="DSRM_DHX29"/>
</dbReference>
<feature type="region of interest" description="Disordered" evidence="5">
    <location>
        <begin position="196"/>
        <end position="217"/>
    </location>
</feature>
<feature type="domain" description="Helicase ATP-binding" evidence="7">
    <location>
        <begin position="550"/>
        <end position="718"/>
    </location>
</feature>
<comment type="catalytic activity">
    <reaction evidence="4">
        <text>ATP + H2O = ADP + phosphate + H(+)</text>
        <dbReference type="Rhea" id="RHEA:13065"/>
        <dbReference type="ChEBI" id="CHEBI:15377"/>
        <dbReference type="ChEBI" id="CHEBI:15378"/>
        <dbReference type="ChEBI" id="CHEBI:30616"/>
        <dbReference type="ChEBI" id="CHEBI:43474"/>
        <dbReference type="ChEBI" id="CHEBI:456216"/>
        <dbReference type="EC" id="3.6.4.13"/>
    </reaction>
</comment>
<feature type="compositionally biased region" description="Basic and acidic residues" evidence="5">
    <location>
        <begin position="260"/>
        <end position="280"/>
    </location>
</feature>
<keyword evidence="9" id="KW-1185">Reference proteome</keyword>
<protein>
    <recommendedName>
        <fullName evidence="1">RNA helicase</fullName>
        <ecNumber evidence="1">3.6.4.13</ecNumber>
    </recommendedName>
</protein>
<feature type="compositionally biased region" description="Polar residues" evidence="5">
    <location>
        <begin position="199"/>
        <end position="214"/>
    </location>
</feature>
<dbReference type="PROSITE" id="PS51192">
    <property type="entry name" value="HELICASE_ATP_BIND_1"/>
    <property type="match status" value="1"/>
</dbReference>
<dbReference type="EC" id="3.6.4.13" evidence="1"/>
<dbReference type="InterPro" id="IPR011545">
    <property type="entry name" value="DEAD/DEAH_box_helicase_dom"/>
</dbReference>
<evidence type="ECO:0000256" key="1">
    <source>
        <dbReference type="ARBA" id="ARBA00012552"/>
    </source>
</evidence>
<evidence type="ECO:0000313" key="8">
    <source>
        <dbReference type="EMBL" id="KAL3783046.1"/>
    </source>
</evidence>
<dbReference type="PROSITE" id="PS50177">
    <property type="entry name" value="NTF2_DOMAIN"/>
    <property type="match status" value="1"/>
</dbReference>
<comment type="caution">
    <text evidence="8">The sequence shown here is derived from an EMBL/GenBank/DDBJ whole genome shotgun (WGS) entry which is preliminary data.</text>
</comment>
<dbReference type="PANTHER" id="PTHR18934">
    <property type="entry name" value="ATP-DEPENDENT RNA HELICASE"/>
    <property type="match status" value="1"/>
</dbReference>
<dbReference type="InterPro" id="IPR056890">
    <property type="entry name" value="UBA_DHX29-like"/>
</dbReference>
<sequence length="898" mass="101961">MGRKKKPSKSDNRGYSQGPAQPKQSTPALKQETHNQMKELLDQFSNSSIHQPSEYTTGPSDRFPSKLANIVSRLDELGFTERQIEQTALALRYDITLENALDYLCLNVDTLELPSLFTDGSLREELNTKTTAESLVIVSNENKGVVKSDEIEFEANALAASKVQEKEVKPNDDDEKRKQKEWLLRQYEYVEEDEAVAQENAQTESALQSQSMTPEEQELLEKEKELKALQNDLANDANNYMRSKHEIKALQVEAKQMKQRVDGLRRKVERVKRQQQKETEAEQAGADDSNADVDEGDGVFFDLFGESQQDEESEPTSAEKLPNQQQQPRKLLDFPIPAGWTGTTPQKKLDEICRKQKMSQPKYTKLPRNGGFRLTVVFSKKQSPMEWEALSNDFITGSSIKDYLAIHALYAIDSTLPLHSVFPPAYCSLWISWEQQKSDDKKTAKQEQDDTKQQRIERLVSLIASLETSNLSHQYVKLEDDENVELTANTDNWDCDDGESVNDRPSRLAPTSAGKRLHTDFIERQATAAYLEMKATRDNLPMAAYRDQILATVRKNAVTILAAETGAGKTTQCPQFILEEALLGGRGDKTQMICTQPRRVAATSVAERVAEEMCDTLGNTVGYQIRMEAKKSAHTKLLFCTTGIVLRRLQDDPNLEGVTHCLVDEVHERQQQTDVLLIILRQLLCTTRRDLKVILMSATLESELFCSFFNHAPLISVPGRTFPVRDYFLEDILEATNHVIEEGSRYAKFQGSYTDQTTLSITQQDGRKRKEVVDLTSSTEPIEVSSLYETYSMSTRRSMERVNEEIINYDLIEDVLKHLLIDKNNDFGADLSTGSTLVFLPGLGEIKSMAERLEGSRHFNRYFEIIPLHSTLSSKDQRRAFLPSKLRKISKCHWCSLF</sequence>
<evidence type="ECO:0000256" key="3">
    <source>
        <dbReference type="ARBA" id="ARBA00022806"/>
    </source>
</evidence>
<dbReference type="SUPFAM" id="SSF52540">
    <property type="entry name" value="P-loop containing nucleoside triphosphate hydrolases"/>
    <property type="match status" value="1"/>
</dbReference>
<feature type="region of interest" description="Disordered" evidence="5">
    <location>
        <begin position="1"/>
        <end position="41"/>
    </location>
</feature>
<dbReference type="Pfam" id="PF24385">
    <property type="entry name" value="DSRM_DHX29"/>
    <property type="match status" value="1"/>
</dbReference>
<evidence type="ECO:0000256" key="4">
    <source>
        <dbReference type="ARBA" id="ARBA00047984"/>
    </source>
</evidence>
<dbReference type="GO" id="GO:0003724">
    <property type="term" value="F:RNA helicase activity"/>
    <property type="evidence" value="ECO:0007669"/>
    <property type="project" value="UniProtKB-EC"/>
</dbReference>
<evidence type="ECO:0000256" key="5">
    <source>
        <dbReference type="SAM" id="MobiDB-lite"/>
    </source>
</evidence>
<feature type="region of interest" description="Disordered" evidence="5">
    <location>
        <begin position="489"/>
        <end position="512"/>
    </location>
</feature>
<dbReference type="Proteomes" id="UP001530400">
    <property type="component" value="Unassembled WGS sequence"/>
</dbReference>
<organism evidence="8 9">
    <name type="scientific">Cyclotella atomus</name>
    <dbReference type="NCBI Taxonomy" id="382360"/>
    <lineage>
        <taxon>Eukaryota</taxon>
        <taxon>Sar</taxon>
        <taxon>Stramenopiles</taxon>
        <taxon>Ochrophyta</taxon>
        <taxon>Bacillariophyta</taxon>
        <taxon>Coscinodiscophyceae</taxon>
        <taxon>Thalassiosirophycidae</taxon>
        <taxon>Stephanodiscales</taxon>
        <taxon>Stephanodiscaceae</taxon>
        <taxon>Cyclotella</taxon>
    </lineage>
</organism>
<keyword evidence="3" id="KW-0347">Helicase</keyword>
<dbReference type="EMBL" id="JALLPJ020000783">
    <property type="protein sequence ID" value="KAL3783046.1"/>
    <property type="molecule type" value="Genomic_DNA"/>
</dbReference>
<evidence type="ECO:0000259" key="6">
    <source>
        <dbReference type="PROSITE" id="PS50177"/>
    </source>
</evidence>
<reference evidence="8 9" key="1">
    <citation type="submission" date="2024-10" db="EMBL/GenBank/DDBJ databases">
        <title>Updated reference genomes for cyclostephanoid diatoms.</title>
        <authorList>
            <person name="Roberts W.R."/>
            <person name="Alverson A.J."/>
        </authorList>
    </citation>
    <scope>NUCLEOTIDE SEQUENCE [LARGE SCALE GENOMIC DNA]</scope>
    <source>
        <strain evidence="8 9">AJA010-31</strain>
    </source>
</reference>
<dbReference type="PANTHER" id="PTHR18934:SF145">
    <property type="entry name" value="ATP-DEPENDENT RNA HELICASE DHX57-RELATED"/>
    <property type="match status" value="1"/>
</dbReference>
<evidence type="ECO:0000313" key="9">
    <source>
        <dbReference type="Proteomes" id="UP001530400"/>
    </source>
</evidence>
<dbReference type="AlphaFoldDB" id="A0ABD3P7B4"/>
<accession>A0ABD3P7B4</accession>
<evidence type="ECO:0000259" key="7">
    <source>
        <dbReference type="PROSITE" id="PS51192"/>
    </source>
</evidence>
<dbReference type="InterPro" id="IPR014001">
    <property type="entry name" value="Helicase_ATP-bd"/>
</dbReference>
<dbReference type="Gene3D" id="3.40.50.300">
    <property type="entry name" value="P-loop containing nucleotide triphosphate hydrolases"/>
    <property type="match status" value="2"/>
</dbReference>
<keyword evidence="3" id="KW-0067">ATP-binding</keyword>
<name>A0ABD3P7B4_9STRA</name>
<feature type="compositionally biased region" description="Basic and acidic residues" evidence="5">
    <location>
        <begin position="31"/>
        <end position="41"/>
    </location>
</feature>
<dbReference type="SMART" id="SM00487">
    <property type="entry name" value="DEXDc"/>
    <property type="match status" value="1"/>
</dbReference>
<dbReference type="CDD" id="cd17917">
    <property type="entry name" value="DEXHc_RHA-like"/>
    <property type="match status" value="1"/>
</dbReference>
<dbReference type="InterPro" id="IPR018222">
    <property type="entry name" value="Nuclear_transport_factor_2_euk"/>
</dbReference>
<evidence type="ECO:0000256" key="2">
    <source>
        <dbReference type="ARBA" id="ARBA00022801"/>
    </source>
</evidence>
<feature type="domain" description="NTF2" evidence="6">
    <location>
        <begin position="724"/>
        <end position="889"/>
    </location>
</feature>
<dbReference type="Pfam" id="PF24899">
    <property type="entry name" value="UBA_DHX29"/>
    <property type="match status" value="1"/>
</dbReference>